<dbReference type="Proteomes" id="UP000224607">
    <property type="component" value="Unassembled WGS sequence"/>
</dbReference>
<dbReference type="STRING" id="351675.SAMN05421680_11148"/>
<gene>
    <name evidence="2" type="ORF">SAMN05421680_11148</name>
    <name evidence="1" type="ORF">Xmau_03027</name>
</gene>
<dbReference type="Proteomes" id="UP000198919">
    <property type="component" value="Unassembled WGS sequence"/>
</dbReference>
<dbReference type="EMBL" id="FORG01000011">
    <property type="protein sequence ID" value="SFJ55997.1"/>
    <property type="molecule type" value="Genomic_DNA"/>
</dbReference>
<proteinExistence type="predicted"/>
<dbReference type="AlphaFoldDB" id="A0A1I3SET4"/>
<accession>A0A1I3SET4</accession>
<dbReference type="EMBL" id="NITY01000012">
    <property type="protein sequence ID" value="PHM39122.1"/>
    <property type="molecule type" value="Genomic_DNA"/>
</dbReference>
<reference evidence="1 4" key="3">
    <citation type="journal article" date="2017" name="Nat. Microbiol.">
        <title>Natural product diversity associated with the nematode symbionts Photorhabdus and Xenorhabdus.</title>
        <authorList>
            <person name="Tobias N.J."/>
            <person name="Wolff H."/>
            <person name="Djahanschiri B."/>
            <person name="Grundmann F."/>
            <person name="Kronenwerth M."/>
            <person name="Shi Y.M."/>
            <person name="Simonyi S."/>
            <person name="Grun P."/>
            <person name="Shapiro-Ilan D."/>
            <person name="Pidot S.J."/>
            <person name="Stinear T.P."/>
            <person name="Ebersberger I."/>
            <person name="Bode H.B."/>
        </authorList>
    </citation>
    <scope>NUCLEOTIDE SEQUENCE [LARGE SCALE GENOMIC DNA]</scope>
    <source>
        <strain evidence="1 4">DSM 17908</strain>
    </source>
</reference>
<evidence type="ECO:0000313" key="4">
    <source>
        <dbReference type="Proteomes" id="UP000224607"/>
    </source>
</evidence>
<evidence type="ECO:0000313" key="1">
    <source>
        <dbReference type="EMBL" id="PHM39122.1"/>
    </source>
</evidence>
<evidence type="ECO:0000313" key="3">
    <source>
        <dbReference type="Proteomes" id="UP000198919"/>
    </source>
</evidence>
<protein>
    <submittedName>
        <fullName evidence="2">Uncharacterized protein</fullName>
    </submittedName>
</protein>
<keyword evidence="4" id="KW-1185">Reference proteome</keyword>
<name>A0A1I3SET4_9GAMM</name>
<sequence>MSKGKNTHKKTYYTLDELKGLAEARGYLLHFNPYFKVFELKDKKHPENWCWVIRPSNEVKVGQIRECPMQEWDDMIDFNIARLKKNAVSINQ</sequence>
<reference evidence="3" key="1">
    <citation type="submission" date="2016-10" db="EMBL/GenBank/DDBJ databases">
        <authorList>
            <person name="Varghese N."/>
            <person name="Submissions S."/>
        </authorList>
    </citation>
    <scope>NUCLEOTIDE SEQUENCE [LARGE SCALE GENOMIC DNA]</scope>
    <source>
        <strain evidence="3">DSM 17908</strain>
    </source>
</reference>
<dbReference type="RefSeq" id="WP_092511253.1">
    <property type="nucleotide sequence ID" value="NZ_CAWNQB010000004.1"/>
</dbReference>
<reference evidence="2" key="2">
    <citation type="submission" date="2016-10" db="EMBL/GenBank/DDBJ databases">
        <authorList>
            <person name="de Groot N.N."/>
        </authorList>
    </citation>
    <scope>NUCLEOTIDE SEQUENCE [LARGE SCALE GENOMIC DNA]</scope>
    <source>
        <strain evidence="2">DSM 17908</strain>
    </source>
</reference>
<organism evidence="2 3">
    <name type="scientific">Xenorhabdus mauleonii</name>
    <dbReference type="NCBI Taxonomy" id="351675"/>
    <lineage>
        <taxon>Bacteria</taxon>
        <taxon>Pseudomonadati</taxon>
        <taxon>Pseudomonadota</taxon>
        <taxon>Gammaproteobacteria</taxon>
        <taxon>Enterobacterales</taxon>
        <taxon>Morganellaceae</taxon>
        <taxon>Xenorhabdus</taxon>
    </lineage>
</organism>
<dbReference type="OrthoDB" id="6447613at2"/>
<evidence type="ECO:0000313" key="2">
    <source>
        <dbReference type="EMBL" id="SFJ55997.1"/>
    </source>
</evidence>